<protein>
    <recommendedName>
        <fullName evidence="6">5-Methylcytosine G/T mismatch-specific DNA glycosylase</fullName>
    </recommendedName>
</protein>
<dbReference type="OrthoDB" id="5373744at2759"/>
<name>A0A6A6WCC6_9PEZI</name>
<reference evidence="4" key="1">
    <citation type="journal article" date="2020" name="Stud. Mycol.">
        <title>101 Dothideomycetes genomes: a test case for predicting lifestyles and emergence of pathogens.</title>
        <authorList>
            <person name="Haridas S."/>
            <person name="Albert R."/>
            <person name="Binder M."/>
            <person name="Bloem J."/>
            <person name="Labutti K."/>
            <person name="Salamov A."/>
            <person name="Andreopoulos B."/>
            <person name="Baker S."/>
            <person name="Barry K."/>
            <person name="Bills G."/>
            <person name="Bluhm B."/>
            <person name="Cannon C."/>
            <person name="Castanera R."/>
            <person name="Culley D."/>
            <person name="Daum C."/>
            <person name="Ezra D."/>
            <person name="Gonzalez J."/>
            <person name="Henrissat B."/>
            <person name="Kuo A."/>
            <person name="Liang C."/>
            <person name="Lipzen A."/>
            <person name="Lutzoni F."/>
            <person name="Magnuson J."/>
            <person name="Mondo S."/>
            <person name="Nolan M."/>
            <person name="Ohm R."/>
            <person name="Pangilinan J."/>
            <person name="Park H.-J."/>
            <person name="Ramirez L."/>
            <person name="Alfaro M."/>
            <person name="Sun H."/>
            <person name="Tritt A."/>
            <person name="Yoshinaga Y."/>
            <person name="Zwiers L.-H."/>
            <person name="Turgeon B."/>
            <person name="Goodwin S."/>
            <person name="Spatafora J."/>
            <person name="Crous P."/>
            <person name="Grigoriev I."/>
        </authorList>
    </citation>
    <scope>NUCLEOTIDE SEQUENCE</scope>
    <source>
        <strain evidence="4">CBS 121739</strain>
    </source>
</reference>
<keyword evidence="5" id="KW-1185">Reference proteome</keyword>
<dbReference type="PANTHER" id="PTHR15074">
    <property type="entry name" value="METHYL-CPG-BINDING PROTEIN"/>
    <property type="match status" value="1"/>
</dbReference>
<evidence type="ECO:0000313" key="4">
    <source>
        <dbReference type="EMBL" id="KAF2759217.1"/>
    </source>
</evidence>
<keyword evidence="2" id="KW-0539">Nucleus</keyword>
<feature type="region of interest" description="Disordered" evidence="3">
    <location>
        <begin position="836"/>
        <end position="900"/>
    </location>
</feature>
<dbReference type="EMBL" id="ML996570">
    <property type="protein sequence ID" value="KAF2759217.1"/>
    <property type="molecule type" value="Genomic_DNA"/>
</dbReference>
<feature type="compositionally biased region" description="Basic residues" evidence="3">
    <location>
        <begin position="68"/>
        <end position="84"/>
    </location>
</feature>
<dbReference type="InterPro" id="IPR045138">
    <property type="entry name" value="MeCP2/MBD4"/>
</dbReference>
<evidence type="ECO:0008006" key="6">
    <source>
        <dbReference type="Google" id="ProtNLM"/>
    </source>
</evidence>
<proteinExistence type="predicted"/>
<feature type="compositionally biased region" description="Acidic residues" evidence="3">
    <location>
        <begin position="841"/>
        <end position="853"/>
    </location>
</feature>
<evidence type="ECO:0000313" key="5">
    <source>
        <dbReference type="Proteomes" id="UP000799437"/>
    </source>
</evidence>
<dbReference type="PANTHER" id="PTHR15074:SF5">
    <property type="entry name" value="5-METHYLCYTOSINE G_T MISMATCH-SPECIFIC DNA GLYCOSYLASE"/>
    <property type="match status" value="1"/>
</dbReference>
<feature type="compositionally biased region" description="Basic and acidic residues" evidence="3">
    <location>
        <begin position="144"/>
        <end position="157"/>
    </location>
</feature>
<feature type="compositionally biased region" description="Polar residues" evidence="3">
    <location>
        <begin position="270"/>
        <end position="289"/>
    </location>
</feature>
<organism evidence="4 5">
    <name type="scientific">Pseudovirgaria hyperparasitica</name>
    <dbReference type="NCBI Taxonomy" id="470096"/>
    <lineage>
        <taxon>Eukaryota</taxon>
        <taxon>Fungi</taxon>
        <taxon>Dikarya</taxon>
        <taxon>Ascomycota</taxon>
        <taxon>Pezizomycotina</taxon>
        <taxon>Dothideomycetes</taxon>
        <taxon>Dothideomycetes incertae sedis</taxon>
        <taxon>Acrospermales</taxon>
        <taxon>Acrospermaceae</taxon>
        <taxon>Pseudovirgaria</taxon>
    </lineage>
</organism>
<dbReference type="Proteomes" id="UP000799437">
    <property type="component" value="Unassembled WGS sequence"/>
</dbReference>
<accession>A0A6A6WCC6</accession>
<feature type="compositionally biased region" description="Basic and acidic residues" evidence="3">
    <location>
        <begin position="1"/>
        <end position="39"/>
    </location>
</feature>
<evidence type="ECO:0000256" key="3">
    <source>
        <dbReference type="SAM" id="MobiDB-lite"/>
    </source>
</evidence>
<feature type="region of interest" description="Disordered" evidence="3">
    <location>
        <begin position="705"/>
        <end position="758"/>
    </location>
</feature>
<dbReference type="GeneID" id="54484851"/>
<dbReference type="GO" id="GO:0003677">
    <property type="term" value="F:DNA binding"/>
    <property type="evidence" value="ECO:0007669"/>
    <property type="project" value="InterPro"/>
</dbReference>
<sequence length="900" mass="99046">MLSRDSESRRRKKESDRDSPRFKDSEEEKDKDKAKDRERRDRHKTSSRSSRSKTSTSSKDPIRDADVRHHRHKKSSSHHSHSSRKMSVVPEMDRRPPDSPGASKTSLPYPSFSKAHSREAVGSKDSLPAPKAAVYTPDPTDLGHTSRDKPTSGERRAATAPPSPPLTATAASEQRRSESRQSTRRSAERTMEEASKSRRSTESPSRTSTGPKFSTSRSSLRESTLADNVSDVTRDTEYSMRSSSLETPKKAAPSIRPLSPNAHPPGRSASIGSHNIPSVAQSTTDSDATSIAPDRKPARRTASVLCRNDAPPISAVTSTPYTPNVRHTPIPTVTPDSREPTPIEVFADDTDETPGKTASNPYVQQPAPPPPPPPPPPAPVFDHPRVDYLLQNGGLSHLVSRNLLSAAVGKKPVAPYQQYASPRPSDNHAINVQAFFAPLENLLNDYTKVMEKNGSLAVATGYRSVARRLLDRLEAVFSRNISEERCQCIMCHSSAFAPPQTDLERGVSWGEILEYVSGRRELPPWPPFSLAPTSTGLGLQGHEAPMQKVDIDVPEEYREHYIRQSKKTKQAVQSWLTAQPEDPPPEVDDATLAFAIMTKLEEEKRPVFSALLRGQLTIPVSRSQTPLENHQPELLKHTSHALQRLYRLPTLPRNPECAIFLLKHAELHPVLATLAAVSSGEWEILISGRFDGFLWSGADNGVGTPLSRAPSRGPTATPLSRNVTPFSPGVSRGPTPFSPGPSGRISRGPTPAPSSFGAPVQMDEETEIAVLAEVEREIYVGMEALEDAFESLHMKAEAVRNALRERSAGLSMAAQARRGSMAEDVEVRLGTPASMYGMDRWDEETDDGIDDERSELAPDDSASNISYNRHRRRGQRERKTPAPVAEEDETVFSEDFRGER</sequence>
<dbReference type="RefSeq" id="XP_033601668.1">
    <property type="nucleotide sequence ID" value="XM_033743797.1"/>
</dbReference>
<feature type="compositionally biased region" description="Pro residues" evidence="3">
    <location>
        <begin position="366"/>
        <end position="379"/>
    </location>
</feature>
<gene>
    <name evidence="4" type="ORF">EJ05DRAFT_475439</name>
</gene>
<evidence type="ECO:0000256" key="2">
    <source>
        <dbReference type="ARBA" id="ARBA00023242"/>
    </source>
</evidence>
<dbReference type="GO" id="GO:0005634">
    <property type="term" value="C:nucleus"/>
    <property type="evidence" value="ECO:0007669"/>
    <property type="project" value="UniProtKB-SubCell"/>
</dbReference>
<feature type="compositionally biased region" description="Low complexity" evidence="3">
    <location>
        <begin position="202"/>
        <end position="225"/>
    </location>
</feature>
<feature type="compositionally biased region" description="Low complexity" evidence="3">
    <location>
        <begin position="47"/>
        <end position="59"/>
    </location>
</feature>
<feature type="compositionally biased region" description="Basic and acidic residues" evidence="3">
    <location>
        <begin position="173"/>
        <end position="201"/>
    </location>
</feature>
<evidence type="ECO:0000256" key="1">
    <source>
        <dbReference type="ARBA" id="ARBA00004123"/>
    </source>
</evidence>
<feature type="region of interest" description="Disordered" evidence="3">
    <location>
        <begin position="1"/>
        <end position="384"/>
    </location>
</feature>
<dbReference type="AlphaFoldDB" id="A0A6A6WCC6"/>
<comment type="subcellular location">
    <subcellularLocation>
        <location evidence="1">Nucleus</location>
    </subcellularLocation>
</comment>